<dbReference type="EMBL" id="CP041036">
    <property type="protein sequence ID" value="QDE30836.1"/>
    <property type="molecule type" value="Genomic_DNA"/>
</dbReference>
<dbReference type="NCBIfam" id="TIGR03527">
    <property type="entry name" value="selenium_YedF"/>
    <property type="match status" value="1"/>
</dbReference>
<evidence type="ECO:0000313" key="1">
    <source>
        <dbReference type="EMBL" id="QDE30836.1"/>
    </source>
</evidence>
<sequence>MKQNKDKLVRSVINISSSKMGAGDDDLGDILMQSFINSLIQLDPLPSTIILYNSGVLLCTNDSAVLESLNALEAKGVNILLCGTCADFYNIKDKIGAGTISNMYTIVETLNRSDKIINP</sequence>
<proteinExistence type="predicted"/>
<dbReference type="SUPFAM" id="SSF75169">
    <property type="entry name" value="DsrEFH-like"/>
    <property type="match status" value="1"/>
</dbReference>
<gene>
    <name evidence="1" type="primary">yedF</name>
    <name evidence="1" type="ORF">FH971_07560</name>
</gene>
<name>A0A4Y5YE92_9GAMM</name>
<evidence type="ECO:0000313" key="2">
    <source>
        <dbReference type="Proteomes" id="UP000319809"/>
    </source>
</evidence>
<keyword evidence="1" id="KW-0808">Transferase</keyword>
<protein>
    <submittedName>
        <fullName evidence="1">Sulfurtransferase-like selenium metabolism protein YedF</fullName>
    </submittedName>
</protein>
<dbReference type="InterPro" id="IPR003787">
    <property type="entry name" value="Sulphur_relay_DsrE/F-like"/>
</dbReference>
<dbReference type="KEGG" id="spol:FH971_07560"/>
<dbReference type="Gene3D" id="3.40.1260.10">
    <property type="entry name" value="DsrEFH-like"/>
    <property type="match status" value="1"/>
</dbReference>
<reference evidence="1 2" key="1">
    <citation type="submission" date="2019-06" db="EMBL/GenBank/DDBJ databases">
        <title>The genome of Shewanella sp. SM1901.</title>
        <authorList>
            <person name="Cha Q."/>
        </authorList>
    </citation>
    <scope>NUCLEOTIDE SEQUENCE [LARGE SCALE GENOMIC DNA]</scope>
    <source>
        <strain evidence="1 2">SM1901</strain>
    </source>
</reference>
<dbReference type="GO" id="GO:0016740">
    <property type="term" value="F:transferase activity"/>
    <property type="evidence" value="ECO:0007669"/>
    <property type="project" value="UniProtKB-KW"/>
</dbReference>
<keyword evidence="2" id="KW-1185">Reference proteome</keyword>
<dbReference type="Pfam" id="PF02635">
    <property type="entry name" value="DsrE"/>
    <property type="match status" value="1"/>
</dbReference>
<dbReference type="Proteomes" id="UP000319809">
    <property type="component" value="Chromosome"/>
</dbReference>
<dbReference type="InterPro" id="IPR027396">
    <property type="entry name" value="DsrEFH-like"/>
</dbReference>
<dbReference type="RefSeq" id="WP_140233899.1">
    <property type="nucleotide sequence ID" value="NZ_CP041036.1"/>
</dbReference>
<dbReference type="AlphaFoldDB" id="A0A4Y5YE92"/>
<accession>A0A4Y5YE92</accession>
<organism evidence="1 2">
    <name type="scientific">Shewanella polaris</name>
    <dbReference type="NCBI Taxonomy" id="2588449"/>
    <lineage>
        <taxon>Bacteria</taxon>
        <taxon>Pseudomonadati</taxon>
        <taxon>Pseudomonadota</taxon>
        <taxon>Gammaproteobacteria</taxon>
        <taxon>Alteromonadales</taxon>
        <taxon>Shewanellaceae</taxon>
        <taxon>Shewanella</taxon>
    </lineage>
</organism>
<dbReference type="InterPro" id="IPR019870">
    <property type="entry name" value="Se_metab_YedF"/>
</dbReference>